<dbReference type="PROSITE" id="PS50004">
    <property type="entry name" value="C2"/>
    <property type="match status" value="1"/>
</dbReference>
<feature type="domain" description="C2" evidence="4">
    <location>
        <begin position="149"/>
        <end position="350"/>
    </location>
</feature>
<dbReference type="EMBL" id="BTSY01000007">
    <property type="protein sequence ID" value="GMT36142.1"/>
    <property type="molecule type" value="Genomic_DNA"/>
</dbReference>
<reference evidence="5" key="1">
    <citation type="submission" date="2023-10" db="EMBL/GenBank/DDBJ databases">
        <title>Genome assembly of Pristionchus species.</title>
        <authorList>
            <person name="Yoshida K."/>
            <person name="Sommer R.J."/>
        </authorList>
    </citation>
    <scope>NUCLEOTIDE SEQUENCE</scope>
    <source>
        <strain evidence="5">RS5133</strain>
    </source>
</reference>
<dbReference type="SMART" id="SM00239">
    <property type="entry name" value="C2"/>
    <property type="match status" value="1"/>
</dbReference>
<dbReference type="GO" id="GO:0006887">
    <property type="term" value="P:exocytosis"/>
    <property type="evidence" value="ECO:0007669"/>
    <property type="project" value="UniProtKB-KW"/>
</dbReference>
<gene>
    <name evidence="5" type="ORF">PFISCL1PPCAC_27439</name>
</gene>
<dbReference type="InterPro" id="IPR000008">
    <property type="entry name" value="C2_dom"/>
</dbReference>
<protein>
    <recommendedName>
        <fullName evidence="4">C2 domain-containing protein</fullName>
    </recommendedName>
</protein>
<feature type="compositionally biased region" description="Basic and acidic residues" evidence="3">
    <location>
        <begin position="230"/>
        <end position="242"/>
    </location>
</feature>
<comment type="caution">
    <text evidence="5">The sequence shown here is derived from an EMBL/GenBank/DDBJ whole genome shotgun (WGS) entry which is preliminary data.</text>
</comment>
<evidence type="ECO:0000256" key="2">
    <source>
        <dbReference type="ARBA" id="ARBA00022483"/>
    </source>
</evidence>
<dbReference type="GO" id="GO:0099503">
    <property type="term" value="C:secretory vesicle"/>
    <property type="evidence" value="ECO:0007669"/>
    <property type="project" value="TreeGrafter"/>
</dbReference>
<evidence type="ECO:0000256" key="1">
    <source>
        <dbReference type="ARBA" id="ARBA00005823"/>
    </source>
</evidence>
<feature type="compositionally biased region" description="Polar residues" evidence="3">
    <location>
        <begin position="209"/>
        <end position="223"/>
    </location>
</feature>
<dbReference type="Pfam" id="PF00168">
    <property type="entry name" value="C2"/>
    <property type="match status" value="2"/>
</dbReference>
<feature type="region of interest" description="Disordered" evidence="3">
    <location>
        <begin position="208"/>
        <end position="242"/>
    </location>
</feature>
<organism evidence="5 6">
    <name type="scientific">Pristionchus fissidentatus</name>
    <dbReference type="NCBI Taxonomy" id="1538716"/>
    <lineage>
        <taxon>Eukaryota</taxon>
        <taxon>Metazoa</taxon>
        <taxon>Ecdysozoa</taxon>
        <taxon>Nematoda</taxon>
        <taxon>Chromadorea</taxon>
        <taxon>Rhabditida</taxon>
        <taxon>Rhabditina</taxon>
        <taxon>Diplogasteromorpha</taxon>
        <taxon>Diplogasteroidea</taxon>
        <taxon>Neodiplogasteridae</taxon>
        <taxon>Pristionchus</taxon>
    </lineage>
</organism>
<dbReference type="Gene3D" id="2.60.40.150">
    <property type="entry name" value="C2 domain"/>
    <property type="match status" value="1"/>
</dbReference>
<dbReference type="Proteomes" id="UP001432322">
    <property type="component" value="Unassembled WGS sequence"/>
</dbReference>
<keyword evidence="2" id="KW-0268">Exocytosis</keyword>
<dbReference type="InterPro" id="IPR052095">
    <property type="entry name" value="UNC-13_domain"/>
</dbReference>
<comment type="similarity">
    <text evidence="1">Belongs to the unc-13 family.</text>
</comment>
<keyword evidence="6" id="KW-1185">Reference proteome</keyword>
<evidence type="ECO:0000256" key="3">
    <source>
        <dbReference type="SAM" id="MobiDB-lite"/>
    </source>
</evidence>
<dbReference type="PANTHER" id="PTHR45999:SF9">
    <property type="entry name" value="BAI1-ASSOCIATED PROTEIN 3"/>
    <property type="match status" value="1"/>
</dbReference>
<dbReference type="PANTHER" id="PTHR45999">
    <property type="entry name" value="UNC-13-4A, ISOFORM B"/>
    <property type="match status" value="1"/>
</dbReference>
<feature type="non-terminal residue" evidence="5">
    <location>
        <position position="1"/>
    </location>
</feature>
<evidence type="ECO:0000259" key="4">
    <source>
        <dbReference type="PROSITE" id="PS50004"/>
    </source>
</evidence>
<dbReference type="InterPro" id="IPR035892">
    <property type="entry name" value="C2_domain_sf"/>
</dbReference>
<evidence type="ECO:0000313" key="6">
    <source>
        <dbReference type="Proteomes" id="UP001432322"/>
    </source>
</evidence>
<dbReference type="AlphaFoldDB" id="A0AAV5WVP4"/>
<dbReference type="SUPFAM" id="SSF49562">
    <property type="entry name" value="C2 domain (Calcium/lipid-binding domain, CaLB)"/>
    <property type="match status" value="1"/>
</dbReference>
<feature type="non-terminal residue" evidence="5">
    <location>
        <position position="355"/>
    </location>
</feature>
<evidence type="ECO:0000313" key="5">
    <source>
        <dbReference type="EMBL" id="GMT36142.1"/>
    </source>
</evidence>
<sequence>ASQMATMEGRLGAAKGKMMQMQNGFNLDRVNAWAGRQVARATKMIREMSITRNEEKEEEEEKANDVKRQVQASDAFFFEKITGTNERDVVKEPETEELYTIKNLSLNGSRKELEALYVEALYTISHKVGKEDCESQETLFKYVRSAFKGDQNLHDSLLLKAKNVKPPVVLLNVLLLEGRDLVAKDVNGFSDPFAMMGVVPGKKLLTVDSPIQSKPDSPSNTRPPVSPEIRTPDEDVSGKGKKEGVLHRFGGSFRRKINDKKDKKGKSTAAELIPAKLIKASSVMKKTLNPTWNEKFQLLVEDISSDKFHIDIWDHDDDSQCVVDAVSSLNQITGGLKGIGRYFKEVAQSARADSD</sequence>
<name>A0AAV5WVP4_9BILA</name>
<accession>A0AAV5WVP4</accession>
<proteinExistence type="inferred from homology"/>